<dbReference type="EMBL" id="CP000875">
    <property type="protein sequence ID" value="ABX03365.1"/>
    <property type="molecule type" value="Genomic_DNA"/>
</dbReference>
<dbReference type="InterPro" id="IPR026870">
    <property type="entry name" value="Zinc_ribbon_dom"/>
</dbReference>
<dbReference type="CDD" id="cd14014">
    <property type="entry name" value="STKc_PknB_like"/>
    <property type="match status" value="1"/>
</dbReference>
<dbReference type="InterPro" id="IPR011009">
    <property type="entry name" value="Kinase-like_dom_sf"/>
</dbReference>
<dbReference type="PROSITE" id="PS00108">
    <property type="entry name" value="PROTEIN_KINASE_ST"/>
    <property type="match status" value="1"/>
</dbReference>
<dbReference type="KEGG" id="hau:Haur_0717"/>
<dbReference type="SMART" id="SM00220">
    <property type="entry name" value="S_TKc"/>
    <property type="match status" value="1"/>
</dbReference>
<keyword evidence="4" id="KW-0723">Serine/threonine-protein kinase</keyword>
<dbReference type="InterPro" id="IPR051043">
    <property type="entry name" value="Sulfatase_Mod_Factor_Kinase"/>
</dbReference>
<evidence type="ECO:0000259" key="3">
    <source>
        <dbReference type="PROSITE" id="PS50011"/>
    </source>
</evidence>
<dbReference type="HOGENOM" id="CLU_332275_0_0_0"/>
<dbReference type="Gene3D" id="3.30.200.20">
    <property type="entry name" value="Phosphorylase Kinase, domain 1"/>
    <property type="match status" value="1"/>
</dbReference>
<feature type="transmembrane region" description="Helical" evidence="2">
    <location>
        <begin position="326"/>
        <end position="344"/>
    </location>
</feature>
<dbReference type="AlphaFoldDB" id="A9AWW4"/>
<dbReference type="eggNOG" id="COG0515">
    <property type="taxonomic scope" value="Bacteria"/>
</dbReference>
<dbReference type="STRING" id="316274.Haur_0717"/>
<gene>
    <name evidence="4" type="ordered locus">Haur_0717</name>
</gene>
<keyword evidence="2" id="KW-0812">Transmembrane</keyword>
<evidence type="ECO:0000256" key="1">
    <source>
        <dbReference type="SAM" id="MobiDB-lite"/>
    </source>
</evidence>
<organism evidence="4 5">
    <name type="scientific">Herpetosiphon aurantiacus (strain ATCC 23779 / DSM 785 / 114-95)</name>
    <dbReference type="NCBI Taxonomy" id="316274"/>
    <lineage>
        <taxon>Bacteria</taxon>
        <taxon>Bacillati</taxon>
        <taxon>Chloroflexota</taxon>
        <taxon>Chloroflexia</taxon>
        <taxon>Herpetosiphonales</taxon>
        <taxon>Herpetosiphonaceae</taxon>
        <taxon>Herpetosiphon</taxon>
    </lineage>
</organism>
<reference evidence="4 5" key="1">
    <citation type="journal article" date="2011" name="Stand. Genomic Sci.">
        <title>Complete genome sequence of the filamentous gliding predatory bacterium Herpetosiphon aurantiacus type strain (114-95(T)).</title>
        <authorList>
            <person name="Kiss H."/>
            <person name="Nett M."/>
            <person name="Domin N."/>
            <person name="Martin K."/>
            <person name="Maresca J.A."/>
            <person name="Copeland A."/>
            <person name="Lapidus A."/>
            <person name="Lucas S."/>
            <person name="Berry K.W."/>
            <person name="Glavina Del Rio T."/>
            <person name="Dalin E."/>
            <person name="Tice H."/>
            <person name="Pitluck S."/>
            <person name="Richardson P."/>
            <person name="Bruce D."/>
            <person name="Goodwin L."/>
            <person name="Han C."/>
            <person name="Detter J.C."/>
            <person name="Schmutz J."/>
            <person name="Brettin T."/>
            <person name="Land M."/>
            <person name="Hauser L."/>
            <person name="Kyrpides N.C."/>
            <person name="Ivanova N."/>
            <person name="Goker M."/>
            <person name="Woyke T."/>
            <person name="Klenk H.P."/>
            <person name="Bryant D.A."/>
        </authorList>
    </citation>
    <scope>NUCLEOTIDE SEQUENCE [LARGE SCALE GENOMIC DNA]</scope>
    <source>
        <strain evidence="5">ATCC 23779 / DSM 785 / 114-95</strain>
    </source>
</reference>
<dbReference type="SUPFAM" id="SSF56436">
    <property type="entry name" value="C-type lectin-like"/>
    <property type="match status" value="2"/>
</dbReference>
<dbReference type="GO" id="GO:0005524">
    <property type="term" value="F:ATP binding"/>
    <property type="evidence" value="ECO:0007669"/>
    <property type="project" value="InterPro"/>
</dbReference>
<accession>A9AWW4</accession>
<dbReference type="SUPFAM" id="SSF56112">
    <property type="entry name" value="Protein kinase-like (PK-like)"/>
    <property type="match status" value="1"/>
</dbReference>
<protein>
    <submittedName>
        <fullName evidence="4">Serine/threonine protein kinase</fullName>
    </submittedName>
</protein>
<sequence>MVCPRCSTELKTGARFCPKCGAGLPRWTGRLANGDVLIDRYVVVRPLARGGMGAVYLATDRRLGDAPVALKEMTGLHQPGDTDAWERAVGEFRREASLLARLSHPNLPRVIDQFRHDENEFLVMEYVEGQTLRAEMEGRAEPLALETVIDWMRQLTNVLQYLHNQNPPIIYRDLKPPNIMLRPDGRIALIDFGIARLFKHGQEGDTVIYGTPGYAPPEQYGFGQTDHRSDIYSLAMVIHELLTRFEPAKRESTRPPLAHNLRNTVPPALSEVLHRAMHPDPADRYQSMRDFQMAVDNSLNQNQVAALPDATVLHQATIAKPKAANWWWLALALVGLGLIGFLLARTFGVFSPEVQPTSVAQITPSLAEPTPIEATAVPIVIGPAPPGMLAIPGGTFVIGSDAGSPNEQPVGRGYLPTFYIDRTEVTVAAYRACVEQQRCSEPVDRSSLTVADYYDNAQYAEYPMINVSWQQALTYCQAQNKRLPSEAEWERAARGAEGRIYPWGDQWDASLLNAWGAGVAGDTQAVGSYPNGATPEGVLDLAGNVWEWTSSLDLPYPYNAADGREVPTQPGSRIVRGSFSGTNPENARAAVRERRDPELPLNIIGFRCVTNDFYVPEGMDFIAGGRWTMGATAEDLAHYKEVYDWQGLQNEEPATPISTTAFYLDRTEVTNQAYAEFINATDRAAPTNSFDPVGLSLWLPDRTVPISLSQHPVVNVTWDDARSYCEWRGKRLPTEAEWERAARGDQRTIFPWGDQADASLLNNKDFGPGRTMPVGTLPNAGPYGTLDLAGNVWEWTQSLYIPYPYHPNDGRELPTGAGSRVLRGGSWFDDLMSAHTTGRNSFRPDLANINVGFRCAQDVAP</sequence>
<evidence type="ECO:0000313" key="5">
    <source>
        <dbReference type="Proteomes" id="UP000000787"/>
    </source>
</evidence>
<keyword evidence="5" id="KW-1185">Reference proteome</keyword>
<dbReference type="GO" id="GO:0120147">
    <property type="term" value="F:formylglycine-generating oxidase activity"/>
    <property type="evidence" value="ECO:0007669"/>
    <property type="project" value="TreeGrafter"/>
</dbReference>
<dbReference type="InterPro" id="IPR008271">
    <property type="entry name" value="Ser/Thr_kinase_AS"/>
</dbReference>
<dbReference type="InterPro" id="IPR000719">
    <property type="entry name" value="Prot_kinase_dom"/>
</dbReference>
<dbReference type="Gene3D" id="3.90.1580.10">
    <property type="entry name" value="paralog of FGE (formylglycine-generating enzyme)"/>
    <property type="match status" value="2"/>
</dbReference>
<dbReference type="PANTHER" id="PTHR23150">
    <property type="entry name" value="SULFATASE MODIFYING FACTOR 1, 2"/>
    <property type="match status" value="1"/>
</dbReference>
<dbReference type="Gene3D" id="1.10.510.10">
    <property type="entry name" value="Transferase(Phosphotransferase) domain 1"/>
    <property type="match status" value="1"/>
</dbReference>
<dbReference type="eggNOG" id="COG1262">
    <property type="taxonomic scope" value="Bacteria"/>
</dbReference>
<dbReference type="PROSITE" id="PS50011">
    <property type="entry name" value="PROTEIN_KINASE_DOM"/>
    <property type="match status" value="1"/>
</dbReference>
<dbReference type="Pfam" id="PF03781">
    <property type="entry name" value="FGE-sulfatase"/>
    <property type="match status" value="2"/>
</dbReference>
<dbReference type="BioCyc" id="HAUR316274:GHYA-729-MONOMER"/>
<feature type="domain" description="Protein kinase" evidence="3">
    <location>
        <begin position="41"/>
        <end position="299"/>
    </location>
</feature>
<keyword evidence="4" id="KW-0808">Transferase</keyword>
<dbReference type="InterPro" id="IPR042095">
    <property type="entry name" value="SUMF_sf"/>
</dbReference>
<keyword evidence="2" id="KW-1133">Transmembrane helix</keyword>
<dbReference type="PANTHER" id="PTHR23150:SF19">
    <property type="entry name" value="FORMYLGLYCINE-GENERATING ENZYME"/>
    <property type="match status" value="1"/>
</dbReference>
<dbReference type="Proteomes" id="UP000000787">
    <property type="component" value="Chromosome"/>
</dbReference>
<keyword evidence="2" id="KW-0472">Membrane</keyword>
<dbReference type="InterPro" id="IPR016187">
    <property type="entry name" value="CTDL_fold"/>
</dbReference>
<name>A9AWW4_HERA2</name>
<evidence type="ECO:0000313" key="4">
    <source>
        <dbReference type="EMBL" id="ABX03365.1"/>
    </source>
</evidence>
<proteinExistence type="predicted"/>
<dbReference type="GO" id="GO:0004674">
    <property type="term" value="F:protein serine/threonine kinase activity"/>
    <property type="evidence" value="ECO:0007669"/>
    <property type="project" value="UniProtKB-KW"/>
</dbReference>
<dbReference type="InterPro" id="IPR005532">
    <property type="entry name" value="SUMF_dom"/>
</dbReference>
<dbReference type="Pfam" id="PF00069">
    <property type="entry name" value="Pkinase"/>
    <property type="match status" value="1"/>
</dbReference>
<dbReference type="Pfam" id="PF13240">
    <property type="entry name" value="Zn_Ribbon_1"/>
    <property type="match status" value="1"/>
</dbReference>
<feature type="region of interest" description="Disordered" evidence="1">
    <location>
        <begin position="563"/>
        <end position="588"/>
    </location>
</feature>
<dbReference type="InParanoid" id="A9AWW4"/>
<evidence type="ECO:0000256" key="2">
    <source>
        <dbReference type="SAM" id="Phobius"/>
    </source>
</evidence>
<keyword evidence="4" id="KW-0418">Kinase</keyword>